<keyword evidence="11" id="KW-1185">Reference proteome</keyword>
<evidence type="ECO:0000256" key="6">
    <source>
        <dbReference type="ARBA" id="ARBA00023136"/>
    </source>
</evidence>
<dbReference type="GO" id="GO:0009279">
    <property type="term" value="C:cell outer membrane"/>
    <property type="evidence" value="ECO:0007669"/>
    <property type="project" value="UniProtKB-SubCell"/>
</dbReference>
<dbReference type="GO" id="GO:1990281">
    <property type="term" value="C:efflux pump complex"/>
    <property type="evidence" value="ECO:0007669"/>
    <property type="project" value="TreeGrafter"/>
</dbReference>
<keyword evidence="5" id="KW-0812">Transmembrane</keyword>
<organism evidence="10 11">
    <name type="scientific">Fulvivirga sediminis</name>
    <dbReference type="NCBI Taxonomy" id="2803949"/>
    <lineage>
        <taxon>Bacteria</taxon>
        <taxon>Pseudomonadati</taxon>
        <taxon>Bacteroidota</taxon>
        <taxon>Cytophagia</taxon>
        <taxon>Cytophagales</taxon>
        <taxon>Fulvivirgaceae</taxon>
        <taxon>Fulvivirga</taxon>
    </lineage>
</organism>
<dbReference type="InterPro" id="IPR003423">
    <property type="entry name" value="OMP_efflux"/>
</dbReference>
<keyword evidence="3" id="KW-0813">Transport</keyword>
<dbReference type="InterPro" id="IPR051906">
    <property type="entry name" value="TolC-like"/>
</dbReference>
<dbReference type="PANTHER" id="PTHR30026">
    <property type="entry name" value="OUTER MEMBRANE PROTEIN TOLC"/>
    <property type="match status" value="1"/>
</dbReference>
<evidence type="ECO:0000256" key="9">
    <source>
        <dbReference type="SAM" id="SignalP"/>
    </source>
</evidence>
<dbReference type="GO" id="GO:0015562">
    <property type="term" value="F:efflux transmembrane transporter activity"/>
    <property type="evidence" value="ECO:0007669"/>
    <property type="project" value="InterPro"/>
</dbReference>
<dbReference type="GO" id="GO:0015288">
    <property type="term" value="F:porin activity"/>
    <property type="evidence" value="ECO:0007669"/>
    <property type="project" value="TreeGrafter"/>
</dbReference>
<evidence type="ECO:0000313" key="11">
    <source>
        <dbReference type="Proteomes" id="UP000659388"/>
    </source>
</evidence>
<evidence type="ECO:0000256" key="7">
    <source>
        <dbReference type="ARBA" id="ARBA00023237"/>
    </source>
</evidence>
<gene>
    <name evidence="10" type="ORF">JL102_06950</name>
</gene>
<accession>A0A937F6D7</accession>
<evidence type="ECO:0000256" key="2">
    <source>
        <dbReference type="ARBA" id="ARBA00007613"/>
    </source>
</evidence>
<dbReference type="PANTHER" id="PTHR30026:SF20">
    <property type="entry name" value="OUTER MEMBRANE PROTEIN TOLC"/>
    <property type="match status" value="1"/>
</dbReference>
<keyword evidence="4" id="KW-1134">Transmembrane beta strand</keyword>
<dbReference type="Proteomes" id="UP000659388">
    <property type="component" value="Unassembled WGS sequence"/>
</dbReference>
<evidence type="ECO:0000256" key="5">
    <source>
        <dbReference type="ARBA" id="ARBA00022692"/>
    </source>
</evidence>
<feature type="coiled-coil region" evidence="8">
    <location>
        <begin position="194"/>
        <end position="221"/>
    </location>
</feature>
<feature type="signal peptide" evidence="9">
    <location>
        <begin position="1"/>
        <end position="19"/>
    </location>
</feature>
<keyword evidence="8" id="KW-0175">Coiled coil</keyword>
<proteinExistence type="inferred from homology"/>
<dbReference type="SUPFAM" id="SSF56954">
    <property type="entry name" value="Outer membrane efflux proteins (OEP)"/>
    <property type="match status" value="1"/>
</dbReference>
<evidence type="ECO:0000256" key="3">
    <source>
        <dbReference type="ARBA" id="ARBA00022448"/>
    </source>
</evidence>
<dbReference type="AlphaFoldDB" id="A0A937F6D7"/>
<keyword evidence="7" id="KW-0998">Cell outer membrane</keyword>
<dbReference type="RefSeq" id="WP_202243539.1">
    <property type="nucleotide sequence ID" value="NZ_JAESIY010000003.1"/>
</dbReference>
<evidence type="ECO:0000256" key="4">
    <source>
        <dbReference type="ARBA" id="ARBA00022452"/>
    </source>
</evidence>
<evidence type="ECO:0000256" key="1">
    <source>
        <dbReference type="ARBA" id="ARBA00004442"/>
    </source>
</evidence>
<name>A0A937F6D7_9BACT</name>
<comment type="caution">
    <text evidence="10">The sequence shown here is derived from an EMBL/GenBank/DDBJ whole genome shotgun (WGS) entry which is preliminary data.</text>
</comment>
<protein>
    <submittedName>
        <fullName evidence="10">TolC family protein</fullName>
    </submittedName>
</protein>
<dbReference type="Pfam" id="PF02321">
    <property type="entry name" value="OEP"/>
    <property type="match status" value="1"/>
</dbReference>
<feature type="chain" id="PRO_5037160289" evidence="9">
    <location>
        <begin position="20"/>
        <end position="441"/>
    </location>
</feature>
<comment type="similarity">
    <text evidence="2">Belongs to the outer membrane factor (OMF) (TC 1.B.17) family.</text>
</comment>
<evidence type="ECO:0000256" key="8">
    <source>
        <dbReference type="SAM" id="Coils"/>
    </source>
</evidence>
<keyword evidence="6" id="KW-0472">Membrane</keyword>
<dbReference type="EMBL" id="JAESIY010000003">
    <property type="protein sequence ID" value="MBL3655861.1"/>
    <property type="molecule type" value="Genomic_DNA"/>
</dbReference>
<evidence type="ECO:0000313" key="10">
    <source>
        <dbReference type="EMBL" id="MBL3655861.1"/>
    </source>
</evidence>
<sequence length="441" mass="51289">MKSKILFFFFLVLSGVLNGQNKQQDSVYLSIEEAWEKANTYSKELRLKHYDTKIGEKEVMNSKKQWLPHVAIDGSYGRLANVPVFKDGLLEKPEYIPIEDHTIYDAGIEAYLNLYSGHKTQVHIKEAEEKEVLLQYLEEKSISDIHYRVAMEYLDMQRALELKKLIVQNIYRNNKRLDQISQLYENGVVLKSDLLRAKLQLSRQETNLLKMKNNVELATQQLNILIGYDDEQPIKPTDSIDIDLIKAEKAYLEYIDDAVRLSPSEKIAQSKIAITEFKLQELKSDKLPRLGLFGEYTYSYPQIKLYPYSTAPYLLGMAGLRFSYNLSALYHDKHKEEAAEIAIEQTKLAKEHTEDQLRTQVKAAYKHFHEDLEEVKVAKMNIIQAEENYRIVNQMYFNQLSLLTDLLDADTQLLQAKFDLINSKISARLHYYQLLKITGQL</sequence>
<dbReference type="Gene3D" id="1.20.1600.10">
    <property type="entry name" value="Outer membrane efflux proteins (OEP)"/>
    <property type="match status" value="1"/>
</dbReference>
<reference evidence="10" key="1">
    <citation type="submission" date="2021-01" db="EMBL/GenBank/DDBJ databases">
        <title>Fulvivirga kasyanovii gen. nov., sp nov., a novel member of the phylum Bacteroidetes isolated from seawater in a mussel farm.</title>
        <authorList>
            <person name="Zhao L.-H."/>
            <person name="Wang Z.-J."/>
        </authorList>
    </citation>
    <scope>NUCLEOTIDE SEQUENCE</scope>
    <source>
        <strain evidence="10">2943</strain>
    </source>
</reference>
<keyword evidence="9" id="KW-0732">Signal</keyword>
<comment type="subcellular location">
    <subcellularLocation>
        <location evidence="1">Cell outer membrane</location>
    </subcellularLocation>
</comment>